<feature type="domain" description="HTH marR-type" evidence="1">
    <location>
        <begin position="17"/>
        <end position="151"/>
    </location>
</feature>
<name>H8KQN3_SOLCM</name>
<reference evidence="2" key="1">
    <citation type="submission" date="2012-02" db="EMBL/GenBank/DDBJ databases">
        <title>The complete genome of Solitalea canadensis DSM 3403.</title>
        <authorList>
            <consortium name="US DOE Joint Genome Institute (JGI-PGF)"/>
            <person name="Lucas S."/>
            <person name="Copeland A."/>
            <person name="Lapidus A."/>
            <person name="Glavina del Rio T."/>
            <person name="Dalin E."/>
            <person name="Tice H."/>
            <person name="Bruce D."/>
            <person name="Goodwin L."/>
            <person name="Pitluck S."/>
            <person name="Peters L."/>
            <person name="Ovchinnikova G."/>
            <person name="Lu M."/>
            <person name="Kyrpides N."/>
            <person name="Mavromatis K."/>
            <person name="Ivanova N."/>
            <person name="Brettin T."/>
            <person name="Detter J.C."/>
            <person name="Han C."/>
            <person name="Larimer F."/>
            <person name="Land M."/>
            <person name="Hauser L."/>
            <person name="Markowitz V."/>
            <person name="Cheng J.-F."/>
            <person name="Hugenholtz P."/>
            <person name="Woyke T."/>
            <person name="Wu D."/>
            <person name="Spring S."/>
            <person name="Schroeder M."/>
            <person name="Kopitz M."/>
            <person name="Brambilla E."/>
            <person name="Klenk H.-P."/>
            <person name="Eisen J.A."/>
        </authorList>
    </citation>
    <scope>NUCLEOTIDE SEQUENCE</scope>
    <source>
        <strain evidence="2">DSM 3403</strain>
    </source>
</reference>
<gene>
    <name evidence="2" type="ordered locus">Solca_1705</name>
</gene>
<dbReference type="EMBL" id="CP003349">
    <property type="protein sequence ID" value="AFD06771.1"/>
    <property type="molecule type" value="Genomic_DNA"/>
</dbReference>
<protein>
    <submittedName>
        <fullName evidence="2">Transcriptional regulator</fullName>
    </submittedName>
</protein>
<evidence type="ECO:0000313" key="3">
    <source>
        <dbReference type="Proteomes" id="UP000007590"/>
    </source>
</evidence>
<dbReference type="InterPro" id="IPR039422">
    <property type="entry name" value="MarR/SlyA-like"/>
</dbReference>
<dbReference type="eggNOG" id="COG1846">
    <property type="taxonomic scope" value="Bacteria"/>
</dbReference>
<dbReference type="OrthoDB" id="948423at2"/>
<dbReference type="SMART" id="SM00347">
    <property type="entry name" value="HTH_MARR"/>
    <property type="match status" value="1"/>
</dbReference>
<dbReference type="HOGENOM" id="CLU_083287_7_0_10"/>
<evidence type="ECO:0000259" key="1">
    <source>
        <dbReference type="PROSITE" id="PS50995"/>
    </source>
</evidence>
<dbReference type="Pfam" id="PF12802">
    <property type="entry name" value="MarR_2"/>
    <property type="match status" value="1"/>
</dbReference>
<dbReference type="STRING" id="929556.Solca_1705"/>
<dbReference type="AlphaFoldDB" id="H8KQN3"/>
<dbReference type="GO" id="GO:0006950">
    <property type="term" value="P:response to stress"/>
    <property type="evidence" value="ECO:0007669"/>
    <property type="project" value="TreeGrafter"/>
</dbReference>
<dbReference type="PROSITE" id="PS50995">
    <property type="entry name" value="HTH_MARR_2"/>
    <property type="match status" value="1"/>
</dbReference>
<evidence type="ECO:0000313" key="2">
    <source>
        <dbReference type="EMBL" id="AFD06771.1"/>
    </source>
</evidence>
<dbReference type="GO" id="GO:0003700">
    <property type="term" value="F:DNA-binding transcription factor activity"/>
    <property type="evidence" value="ECO:0007669"/>
    <property type="project" value="InterPro"/>
</dbReference>
<dbReference type="Proteomes" id="UP000007590">
    <property type="component" value="Chromosome"/>
</dbReference>
<dbReference type="Gene3D" id="1.10.10.10">
    <property type="entry name" value="Winged helix-like DNA-binding domain superfamily/Winged helix DNA-binding domain"/>
    <property type="match status" value="1"/>
</dbReference>
<dbReference type="InterPro" id="IPR036390">
    <property type="entry name" value="WH_DNA-bd_sf"/>
</dbReference>
<dbReference type="KEGG" id="scn:Solca_1705"/>
<organism evidence="2 3">
    <name type="scientific">Solitalea canadensis (strain ATCC 29591 / DSM 3403 / JCM 21819 / LMG 8368 / NBRC 15130 / NCIMB 12057 / USAM 9D)</name>
    <name type="common">Flexibacter canadensis</name>
    <dbReference type="NCBI Taxonomy" id="929556"/>
    <lineage>
        <taxon>Bacteria</taxon>
        <taxon>Pseudomonadati</taxon>
        <taxon>Bacteroidota</taxon>
        <taxon>Sphingobacteriia</taxon>
        <taxon>Sphingobacteriales</taxon>
        <taxon>Sphingobacteriaceae</taxon>
        <taxon>Solitalea</taxon>
    </lineage>
</organism>
<dbReference type="SUPFAM" id="SSF46785">
    <property type="entry name" value="Winged helix' DNA-binding domain"/>
    <property type="match status" value="1"/>
</dbReference>
<accession>H8KQN3</accession>
<dbReference type="PANTHER" id="PTHR33164:SF43">
    <property type="entry name" value="HTH-TYPE TRANSCRIPTIONAL REPRESSOR YETL"/>
    <property type="match status" value="1"/>
</dbReference>
<dbReference type="InterPro" id="IPR036388">
    <property type="entry name" value="WH-like_DNA-bd_sf"/>
</dbReference>
<dbReference type="PANTHER" id="PTHR33164">
    <property type="entry name" value="TRANSCRIPTIONAL REGULATOR, MARR FAMILY"/>
    <property type="match status" value="1"/>
</dbReference>
<dbReference type="InterPro" id="IPR000835">
    <property type="entry name" value="HTH_MarR-typ"/>
</dbReference>
<sequence>MKETLKLQLEDLKEIRQKSLSRIVHNLRMHLSGRLISKMHTMGYPSCSFQHTAVFANIDLEGTNIVTLADRANISKQAMSKLVKDIEEMGYVEIAKDPRDSRAVLVILTDLGAELIINIQTSIRELREEVENVIGKGKVETFLEIATEINNYFEKGRPERGGFKIVG</sequence>
<keyword evidence="3" id="KW-1185">Reference proteome</keyword>
<proteinExistence type="predicted"/>
<dbReference type="RefSeq" id="WP_014679998.1">
    <property type="nucleotide sequence ID" value="NC_017770.1"/>
</dbReference>